<comment type="subcellular location">
    <subcellularLocation>
        <location evidence="1">Membrane</location>
        <topology evidence="1">Multi-pass membrane protein</topology>
    </subcellularLocation>
</comment>
<dbReference type="GO" id="GO:0004252">
    <property type="term" value="F:serine-type endopeptidase activity"/>
    <property type="evidence" value="ECO:0007669"/>
    <property type="project" value="InterPro"/>
</dbReference>
<evidence type="ECO:0000256" key="11">
    <source>
        <dbReference type="SAM" id="Phobius"/>
    </source>
</evidence>
<keyword evidence="9 11" id="KW-0472">Membrane</keyword>
<keyword evidence="5" id="KW-0863">Zinc-finger</keyword>
<dbReference type="InterPro" id="IPR035896">
    <property type="entry name" value="AN1-like_Znf"/>
</dbReference>
<dbReference type="Gene3D" id="1.20.1540.10">
    <property type="entry name" value="Rhomboid-like"/>
    <property type="match status" value="1"/>
</dbReference>
<evidence type="ECO:0000256" key="6">
    <source>
        <dbReference type="ARBA" id="ARBA00022801"/>
    </source>
</evidence>
<dbReference type="InterPro" id="IPR000058">
    <property type="entry name" value="Znf_AN1"/>
</dbReference>
<feature type="domain" description="AN1-type" evidence="12">
    <location>
        <begin position="1"/>
        <end position="44"/>
    </location>
</feature>
<dbReference type="PANTHER" id="PTHR43731:SF14">
    <property type="entry name" value="PRESENILIN-ASSOCIATED RHOMBOID-LIKE PROTEIN, MITOCHONDRIAL"/>
    <property type="match status" value="1"/>
</dbReference>
<evidence type="ECO:0000256" key="4">
    <source>
        <dbReference type="ARBA" id="ARBA00022723"/>
    </source>
</evidence>
<dbReference type="InterPro" id="IPR035952">
    <property type="entry name" value="Rhomboid-like_sf"/>
</dbReference>
<dbReference type="HOGENOM" id="CLU_055068_1_0_2"/>
<protein>
    <submittedName>
        <fullName evidence="13">Rhomboid family protease</fullName>
        <ecNumber evidence="13">3.4.21.105</ecNumber>
    </submittedName>
</protein>
<name>A0A1U7EUM1_NATPD</name>
<dbReference type="AlphaFoldDB" id="A0A1U7EUM1"/>
<dbReference type="Proteomes" id="UP000002698">
    <property type="component" value="Chromosome"/>
</dbReference>
<evidence type="ECO:0000259" key="12">
    <source>
        <dbReference type="PROSITE" id="PS51039"/>
    </source>
</evidence>
<reference evidence="13 14" key="1">
    <citation type="journal article" date="2005" name="Genome Res.">
        <title>Living with two extremes: conclusions from the genome sequence of Natronomonas pharaonis.</title>
        <authorList>
            <person name="Falb M."/>
            <person name="Pfeiffer F."/>
            <person name="Palm P."/>
            <person name="Rodewald K."/>
            <person name="Hickmann V."/>
            <person name="Tittor J."/>
            <person name="Oesterhelt D."/>
        </authorList>
    </citation>
    <scope>NUCLEOTIDE SEQUENCE [LARGE SCALE GENOMIC DNA]</scope>
    <source>
        <strain evidence="14">ATCC 35678 / DSM 2160 / CIP 103997 / JCM 8858 / NBRC 14720 / NCIMB 2260 / Gabara</strain>
    </source>
</reference>
<feature type="region of interest" description="Disordered" evidence="10">
    <location>
        <begin position="292"/>
        <end position="314"/>
    </location>
</feature>
<evidence type="ECO:0000256" key="9">
    <source>
        <dbReference type="ARBA" id="ARBA00023136"/>
    </source>
</evidence>
<dbReference type="eggNOG" id="arCOG01769">
    <property type="taxonomic scope" value="Archaea"/>
</dbReference>
<evidence type="ECO:0000256" key="7">
    <source>
        <dbReference type="ARBA" id="ARBA00022833"/>
    </source>
</evidence>
<evidence type="ECO:0000313" key="14">
    <source>
        <dbReference type="Proteomes" id="UP000002698"/>
    </source>
</evidence>
<evidence type="ECO:0000256" key="8">
    <source>
        <dbReference type="ARBA" id="ARBA00022989"/>
    </source>
</evidence>
<evidence type="ECO:0000256" key="1">
    <source>
        <dbReference type="ARBA" id="ARBA00004141"/>
    </source>
</evidence>
<dbReference type="RefSeq" id="WP_011322305.1">
    <property type="nucleotide sequence ID" value="NC_007426.1"/>
</dbReference>
<dbReference type="GO" id="GO:0016020">
    <property type="term" value="C:membrane"/>
    <property type="evidence" value="ECO:0007669"/>
    <property type="project" value="UniProtKB-SubCell"/>
</dbReference>
<dbReference type="SUPFAM" id="SSF144091">
    <property type="entry name" value="Rhomboid-like"/>
    <property type="match status" value="1"/>
</dbReference>
<dbReference type="STRING" id="348780.NP_1156A"/>
<keyword evidence="7" id="KW-0862">Zinc</keyword>
<feature type="transmembrane region" description="Helical" evidence="11">
    <location>
        <begin position="231"/>
        <end position="256"/>
    </location>
</feature>
<dbReference type="Gene3D" id="4.10.1110.10">
    <property type="entry name" value="AN1-like Zinc finger"/>
    <property type="match status" value="1"/>
</dbReference>
<feature type="transmembrane region" description="Helical" evidence="11">
    <location>
        <begin position="262"/>
        <end position="281"/>
    </location>
</feature>
<feature type="transmembrane region" description="Helical" evidence="11">
    <location>
        <begin position="92"/>
        <end position="115"/>
    </location>
</feature>
<keyword evidence="13" id="KW-0645">Protease</keyword>
<feature type="transmembrane region" description="Helical" evidence="11">
    <location>
        <begin position="206"/>
        <end position="224"/>
    </location>
</feature>
<evidence type="ECO:0000256" key="10">
    <source>
        <dbReference type="SAM" id="MobiDB-lite"/>
    </source>
</evidence>
<dbReference type="PANTHER" id="PTHR43731">
    <property type="entry name" value="RHOMBOID PROTEASE"/>
    <property type="match status" value="1"/>
</dbReference>
<keyword evidence="8 11" id="KW-1133">Transmembrane helix</keyword>
<dbReference type="KEGG" id="nph:NP_1156A"/>
<dbReference type="GeneID" id="3701070"/>
<comment type="similarity">
    <text evidence="2">Belongs to the peptidase S54 family.</text>
</comment>
<keyword evidence="4" id="KW-0479">Metal-binding</keyword>
<dbReference type="Pfam" id="PF01428">
    <property type="entry name" value="zf-AN1"/>
    <property type="match status" value="1"/>
</dbReference>
<feature type="transmembrane region" description="Helical" evidence="11">
    <location>
        <begin position="180"/>
        <end position="200"/>
    </location>
</feature>
<dbReference type="GO" id="GO:0008270">
    <property type="term" value="F:zinc ion binding"/>
    <property type="evidence" value="ECO:0007669"/>
    <property type="project" value="UniProtKB-KW"/>
</dbReference>
<keyword evidence="6 13" id="KW-0378">Hydrolase</keyword>
<dbReference type="GO" id="GO:0006508">
    <property type="term" value="P:proteolysis"/>
    <property type="evidence" value="ECO:0007669"/>
    <property type="project" value="UniProtKB-KW"/>
</dbReference>
<keyword evidence="3 11" id="KW-0812">Transmembrane</keyword>
<proteinExistence type="inferred from homology"/>
<dbReference type="SMART" id="SM00154">
    <property type="entry name" value="ZnF_AN1"/>
    <property type="match status" value="1"/>
</dbReference>
<dbReference type="Pfam" id="PF01694">
    <property type="entry name" value="Rhomboid"/>
    <property type="match status" value="1"/>
</dbReference>
<evidence type="ECO:0000256" key="5">
    <source>
        <dbReference type="ARBA" id="ARBA00022771"/>
    </source>
</evidence>
<dbReference type="SUPFAM" id="SSF118310">
    <property type="entry name" value="AN1-like Zinc finger"/>
    <property type="match status" value="1"/>
</dbReference>
<dbReference type="EC" id="3.4.21.105" evidence="13"/>
<evidence type="ECO:0000256" key="2">
    <source>
        <dbReference type="ARBA" id="ARBA00009045"/>
    </source>
</evidence>
<dbReference type="EMBL" id="CR936257">
    <property type="protein sequence ID" value="CAI48669.1"/>
    <property type="molecule type" value="Genomic_DNA"/>
</dbReference>
<dbReference type="OrthoDB" id="26567at2157"/>
<evidence type="ECO:0000256" key="3">
    <source>
        <dbReference type="ARBA" id="ARBA00022692"/>
    </source>
</evidence>
<gene>
    <name evidence="13" type="ordered locus">NP_1156A</name>
</gene>
<dbReference type="PROSITE" id="PS51039">
    <property type="entry name" value="ZF_AN1"/>
    <property type="match status" value="1"/>
</dbReference>
<sequence>MATCDACGEHENMPYNCRHCGGTFCADHRLPENHNCPGLESWNDPDKVFDSGFDGSVQAGGSGGRSPGLLERLGIDTGPGGPLAYFRNNVSYLFLAIIVVVFGLQWLIAPLFMALPPEGVNPGHFLWGQIFTLTTVHPEYVWTWVISVFSHGSPMHLLFNAIVLYFFGPLVERQIGSKKFVGLFLASGIIAGLGQVGVGLVTSEGVAVLGASGALMAIMGVLAITSPDLKVLLFFFIPMSIRTLTILFAAFSIFAFVSDGGILDGVAHFAHLVGLLIGLWYGNRIKDRVGGGPRQLNLGPGRGGGGPGGPGRFP</sequence>
<dbReference type="EnsemblBacteria" id="CAI48669">
    <property type="protein sequence ID" value="CAI48669"/>
    <property type="gene ID" value="NP_1156A"/>
</dbReference>
<organism evidence="13 14">
    <name type="scientific">Natronomonas pharaonis (strain ATCC 35678 / DSM 2160 / CIP 103997 / JCM 8858 / NBRC 14720 / NCIMB 2260 / Gabara)</name>
    <name type="common">Halobacterium pharaonis</name>
    <dbReference type="NCBI Taxonomy" id="348780"/>
    <lineage>
        <taxon>Archaea</taxon>
        <taxon>Methanobacteriati</taxon>
        <taxon>Methanobacteriota</taxon>
        <taxon>Stenosarchaea group</taxon>
        <taxon>Halobacteria</taxon>
        <taxon>Halobacteriales</taxon>
        <taxon>Natronomonadaceae</taxon>
        <taxon>Natronomonas</taxon>
    </lineage>
</organism>
<feature type="transmembrane region" description="Helical" evidence="11">
    <location>
        <begin position="141"/>
        <end position="168"/>
    </location>
</feature>
<dbReference type="InterPro" id="IPR022764">
    <property type="entry name" value="Peptidase_S54_rhomboid_dom"/>
</dbReference>
<dbReference type="InterPro" id="IPR050925">
    <property type="entry name" value="Rhomboid_protease_S54"/>
</dbReference>
<accession>A0A1U7EUM1</accession>
<keyword evidence="14" id="KW-1185">Reference proteome</keyword>
<feature type="compositionally biased region" description="Gly residues" evidence="10">
    <location>
        <begin position="300"/>
        <end position="314"/>
    </location>
</feature>
<evidence type="ECO:0000313" key="13">
    <source>
        <dbReference type="EMBL" id="CAI48669.1"/>
    </source>
</evidence>